<dbReference type="AlphaFoldDB" id="A0A1E1K4A5"/>
<dbReference type="OrthoDB" id="265717at2759"/>
<dbReference type="SMART" id="SM00317">
    <property type="entry name" value="SET"/>
    <property type="match status" value="1"/>
</dbReference>
<gene>
    <name evidence="3" type="ORF">RAG0_02032</name>
</gene>
<organism evidence="3 4">
    <name type="scientific">Rhynchosporium agropyri</name>
    <dbReference type="NCBI Taxonomy" id="914238"/>
    <lineage>
        <taxon>Eukaryota</taxon>
        <taxon>Fungi</taxon>
        <taxon>Dikarya</taxon>
        <taxon>Ascomycota</taxon>
        <taxon>Pezizomycotina</taxon>
        <taxon>Leotiomycetes</taxon>
        <taxon>Helotiales</taxon>
        <taxon>Ploettnerulaceae</taxon>
        <taxon>Rhynchosporium</taxon>
    </lineage>
</organism>
<evidence type="ECO:0000313" key="3">
    <source>
        <dbReference type="EMBL" id="CZS91394.1"/>
    </source>
</evidence>
<sequence length="343" mass="38501">MAPTATVRADSPIRSSDDTHEELTTSKNLWEIVDIPGKGKGIIVTQATTPGTLLLSEAPLLTTDVVSSIATAEADLETALSKLSLSEQENFRTLHTNFPENDDEKLIGIIRSNAYPLGSDTDVGGLFPEIARINHSCLPNSVQYWNELLGKQTIYAVRPIAKGEEITTCYQHGGTSKQRKEVLKEYFRFDCMCELCSLPADELQASDERMSQAEKLDETIGNSKKVHFEPDEVMKCARQMFDIYQTEDIKDGRLSRLYYDIFQMCNMHSDLARARCFAKYYTDAKKMAEGGDSLNVLEMKAFVKNPSEHESFGSTEKWATKASDVPKGLKPGAFKKWLWREDV</sequence>
<protein>
    <recommendedName>
        <fullName evidence="2">SET domain-containing protein</fullName>
    </recommendedName>
</protein>
<dbReference type="Proteomes" id="UP000178912">
    <property type="component" value="Unassembled WGS sequence"/>
</dbReference>
<dbReference type="PANTHER" id="PTHR47332:SF4">
    <property type="entry name" value="SET DOMAIN-CONTAINING PROTEIN 5"/>
    <property type="match status" value="1"/>
</dbReference>
<dbReference type="PROSITE" id="PS50280">
    <property type="entry name" value="SET"/>
    <property type="match status" value="1"/>
</dbReference>
<dbReference type="InterPro" id="IPR001214">
    <property type="entry name" value="SET_dom"/>
</dbReference>
<evidence type="ECO:0000313" key="4">
    <source>
        <dbReference type="Proteomes" id="UP000178912"/>
    </source>
</evidence>
<name>A0A1E1K4A5_9HELO</name>
<dbReference type="InterPro" id="IPR053185">
    <property type="entry name" value="SET_domain_protein"/>
</dbReference>
<proteinExistence type="predicted"/>
<dbReference type="SUPFAM" id="SSF82199">
    <property type="entry name" value="SET domain"/>
    <property type="match status" value="1"/>
</dbReference>
<keyword evidence="4" id="KW-1185">Reference proteome</keyword>
<dbReference type="PANTHER" id="PTHR47332">
    <property type="entry name" value="SET DOMAIN-CONTAINING PROTEIN 5"/>
    <property type="match status" value="1"/>
</dbReference>
<reference evidence="4" key="1">
    <citation type="submission" date="2016-03" db="EMBL/GenBank/DDBJ databases">
        <authorList>
            <person name="Guldener U."/>
        </authorList>
    </citation>
    <scope>NUCLEOTIDE SEQUENCE [LARGE SCALE GENOMIC DNA]</scope>
    <source>
        <strain evidence="4">04CH-RAC-A.6.1</strain>
    </source>
</reference>
<dbReference type="Pfam" id="PF00856">
    <property type="entry name" value="SET"/>
    <property type="match status" value="1"/>
</dbReference>
<evidence type="ECO:0000256" key="1">
    <source>
        <dbReference type="SAM" id="MobiDB-lite"/>
    </source>
</evidence>
<dbReference type="CDD" id="cd20071">
    <property type="entry name" value="SET_SMYD"/>
    <property type="match status" value="1"/>
</dbReference>
<dbReference type="Gene3D" id="2.170.270.10">
    <property type="entry name" value="SET domain"/>
    <property type="match status" value="1"/>
</dbReference>
<accession>A0A1E1K4A5</accession>
<dbReference type="EMBL" id="FJUX01000008">
    <property type="protein sequence ID" value="CZS91394.1"/>
    <property type="molecule type" value="Genomic_DNA"/>
</dbReference>
<evidence type="ECO:0000259" key="2">
    <source>
        <dbReference type="PROSITE" id="PS50280"/>
    </source>
</evidence>
<dbReference type="InterPro" id="IPR046341">
    <property type="entry name" value="SET_dom_sf"/>
</dbReference>
<feature type="region of interest" description="Disordered" evidence="1">
    <location>
        <begin position="1"/>
        <end position="21"/>
    </location>
</feature>
<feature type="domain" description="SET" evidence="2">
    <location>
        <begin position="28"/>
        <end position="171"/>
    </location>
</feature>